<sequence length="483" mass="50387">MASERHATIHQMILANPLITRDELGLRSRHGLCYLPLDPLYAVVFERGALPIHRERARTQAAIAALSPADADAYATFMPIAAGVAALLAPTMFAPPTDTAPLIAASPFAAAIAAAIAAATAQSAYDVITAAFANDIVRVALCRFVSEIALAHPRRPGTGLLVYLALGLADAHGLALPRGGGAAFTGALVACLEAHGGAVRLGMEVTKVVTEGGRAVGVRTRAGELRARDAVVGQIHPHELGRYVEGVAEGVVREAAATRLSDYAVFGLHAALDAPLRFGAGGVADGVVMNTVSPASMEALLRSYDELDAGRLPADVLVGASCTTAVDASRAPEGKSLFHGSVMVPYELADGGAAAWDRIKDDYARQVFEYVAKFAPSLTPQNVLSYHVVTPTDSERDSPSFQRGDIMGIAMHPAQSGINRPTRALSDYRVPGVKGLYLAGPFMHPGGGVWGGGRPVAMTVCADLGIDFSELFEKKGDAVKANL</sequence>
<keyword evidence="3" id="KW-1185">Reference proteome</keyword>
<proteinExistence type="inferred from homology"/>
<dbReference type="SUPFAM" id="SSF51905">
    <property type="entry name" value="FAD/NAD(P)-binding domain"/>
    <property type="match status" value="1"/>
</dbReference>
<organism evidence="2 3">
    <name type="scientific">Neofusicoccum ribis</name>
    <dbReference type="NCBI Taxonomy" id="45134"/>
    <lineage>
        <taxon>Eukaryota</taxon>
        <taxon>Fungi</taxon>
        <taxon>Dikarya</taxon>
        <taxon>Ascomycota</taxon>
        <taxon>Pezizomycotina</taxon>
        <taxon>Dothideomycetes</taxon>
        <taxon>Dothideomycetes incertae sedis</taxon>
        <taxon>Botryosphaeriales</taxon>
        <taxon>Botryosphaeriaceae</taxon>
        <taxon>Neofusicoccum</taxon>
    </lineage>
</organism>
<evidence type="ECO:0000313" key="2">
    <source>
        <dbReference type="EMBL" id="KAL1616173.1"/>
    </source>
</evidence>
<evidence type="ECO:0000256" key="1">
    <source>
        <dbReference type="ARBA" id="ARBA00006046"/>
    </source>
</evidence>
<dbReference type="PANTHER" id="PTHR10668:SF103">
    <property type="entry name" value="PYRIDINE NUCLEOTIDE-DISULFIDE OXIDOREDUCTASE DOMAIN-CONTAINING PROTEIN 2"/>
    <property type="match status" value="1"/>
</dbReference>
<comment type="similarity">
    <text evidence="1">Belongs to the carotenoid/retinoid oxidoreductase family.</text>
</comment>
<dbReference type="Gene3D" id="3.50.50.60">
    <property type="entry name" value="FAD/NAD(P)-binding domain"/>
    <property type="match status" value="1"/>
</dbReference>
<dbReference type="InterPro" id="IPR036188">
    <property type="entry name" value="FAD/NAD-bd_sf"/>
</dbReference>
<gene>
    <name evidence="2" type="ORF">SLS56_011537</name>
</gene>
<dbReference type="EMBL" id="JAJVDC020000278">
    <property type="protein sequence ID" value="KAL1616173.1"/>
    <property type="molecule type" value="Genomic_DNA"/>
</dbReference>
<reference evidence="2 3" key="1">
    <citation type="submission" date="2024-02" db="EMBL/GenBank/DDBJ databases">
        <title>De novo assembly and annotation of 12 fungi associated with fruit tree decline syndrome in Ontario, Canada.</title>
        <authorList>
            <person name="Sulman M."/>
            <person name="Ellouze W."/>
            <person name="Ilyukhin E."/>
        </authorList>
    </citation>
    <scope>NUCLEOTIDE SEQUENCE [LARGE SCALE GENOMIC DNA]</scope>
    <source>
        <strain evidence="2 3">M1-105</strain>
    </source>
</reference>
<comment type="caution">
    <text evidence="2">The sequence shown here is derived from an EMBL/GenBank/DDBJ whole genome shotgun (WGS) entry which is preliminary data.</text>
</comment>
<evidence type="ECO:0000313" key="3">
    <source>
        <dbReference type="Proteomes" id="UP001521116"/>
    </source>
</evidence>
<name>A0ABR3SBD9_9PEZI</name>
<dbReference type="PANTHER" id="PTHR10668">
    <property type="entry name" value="PHYTOENE DEHYDROGENASE"/>
    <property type="match status" value="1"/>
</dbReference>
<dbReference type="Proteomes" id="UP001521116">
    <property type="component" value="Unassembled WGS sequence"/>
</dbReference>
<protein>
    <submittedName>
        <fullName evidence="2">Uncharacterized protein</fullName>
    </submittedName>
</protein>
<accession>A0ABR3SBD9</accession>